<dbReference type="EMBL" id="BDEC01000015">
    <property type="protein sequence ID" value="GBD67647.1"/>
    <property type="molecule type" value="Genomic_DNA"/>
</dbReference>
<evidence type="ECO:0000313" key="8">
    <source>
        <dbReference type="Proteomes" id="UP000236214"/>
    </source>
</evidence>
<accession>A0A2H6CRM6</accession>
<dbReference type="InterPro" id="IPR030191">
    <property type="entry name" value="CodB"/>
</dbReference>
<protein>
    <submittedName>
        <fullName evidence="7">Putative transporter</fullName>
    </submittedName>
</protein>
<feature type="transmembrane region" description="Helical" evidence="6">
    <location>
        <begin position="389"/>
        <end position="408"/>
    </location>
</feature>
<reference evidence="7 8" key="1">
    <citation type="submission" date="2016-05" db="EMBL/GenBank/DDBJ databases">
        <title>Whole genome sequencing of Tetragenococcus halophilus subsp. halophilus NISL 7118.</title>
        <authorList>
            <person name="Shiwa Y."/>
            <person name="Nishimura I."/>
            <person name="Yoshikawa H."/>
            <person name="Koyama Y."/>
            <person name="Oguma T."/>
        </authorList>
    </citation>
    <scope>NUCLEOTIDE SEQUENCE [LARGE SCALE GENOMIC DNA]</scope>
    <source>
        <strain evidence="7 8">NISL 7118</strain>
    </source>
</reference>
<feature type="transmembrane region" description="Helical" evidence="6">
    <location>
        <begin position="148"/>
        <end position="168"/>
    </location>
</feature>
<keyword evidence="3 6" id="KW-0812">Transmembrane</keyword>
<feature type="transmembrane region" description="Helical" evidence="6">
    <location>
        <begin position="261"/>
        <end position="287"/>
    </location>
</feature>
<organism evidence="7 8">
    <name type="scientific">Tetragenococcus halophilus subsp. halophilus</name>
    <dbReference type="NCBI Taxonomy" id="1513897"/>
    <lineage>
        <taxon>Bacteria</taxon>
        <taxon>Bacillati</taxon>
        <taxon>Bacillota</taxon>
        <taxon>Bacilli</taxon>
        <taxon>Lactobacillales</taxon>
        <taxon>Enterococcaceae</taxon>
        <taxon>Tetragenococcus</taxon>
    </lineage>
</organism>
<dbReference type="PANTHER" id="PTHR30569">
    <property type="entry name" value="CYTOSINE TRANSPORTER CODB"/>
    <property type="match status" value="1"/>
</dbReference>
<feature type="transmembrane region" description="Helical" evidence="6">
    <location>
        <begin position="188"/>
        <end position="207"/>
    </location>
</feature>
<keyword evidence="8" id="KW-1185">Reference proteome</keyword>
<dbReference type="InterPro" id="IPR001248">
    <property type="entry name" value="Pur-cyt_permease"/>
</dbReference>
<name>A0A2H6CRM6_TETHA</name>
<comment type="caution">
    <text evidence="7">The sequence shown here is derived from an EMBL/GenBank/DDBJ whole genome shotgun (WGS) entry which is preliminary data.</text>
</comment>
<proteinExistence type="inferred from homology"/>
<comment type="similarity">
    <text evidence="2">Belongs to the purine-cytosine permease (2.A.39) family.</text>
</comment>
<dbReference type="GO" id="GO:0015209">
    <property type="term" value="F:cytosine transmembrane transporter activity"/>
    <property type="evidence" value="ECO:0007669"/>
    <property type="project" value="InterPro"/>
</dbReference>
<evidence type="ECO:0000256" key="6">
    <source>
        <dbReference type="SAM" id="Phobius"/>
    </source>
</evidence>
<dbReference type="Gene3D" id="1.10.4160.10">
    <property type="entry name" value="Hydantoin permease"/>
    <property type="match status" value="1"/>
</dbReference>
<dbReference type="GO" id="GO:0005886">
    <property type="term" value="C:plasma membrane"/>
    <property type="evidence" value="ECO:0007669"/>
    <property type="project" value="TreeGrafter"/>
</dbReference>
<keyword evidence="4 6" id="KW-1133">Transmembrane helix</keyword>
<evidence type="ECO:0000256" key="5">
    <source>
        <dbReference type="ARBA" id="ARBA00023136"/>
    </source>
</evidence>
<feature type="transmembrane region" description="Helical" evidence="6">
    <location>
        <begin position="299"/>
        <end position="317"/>
    </location>
</feature>
<gene>
    <name evidence="7" type="ORF">TEHN7118_0453</name>
</gene>
<evidence type="ECO:0000256" key="1">
    <source>
        <dbReference type="ARBA" id="ARBA00004141"/>
    </source>
</evidence>
<feature type="transmembrane region" description="Helical" evidence="6">
    <location>
        <begin position="122"/>
        <end position="141"/>
    </location>
</feature>
<comment type="subcellular location">
    <subcellularLocation>
        <location evidence="1">Membrane</location>
        <topology evidence="1">Multi-pass membrane protein</topology>
    </subcellularLocation>
</comment>
<dbReference type="RefSeq" id="WP_103103346.1">
    <property type="nucleotide sequence ID" value="NZ_BDEC01000015.1"/>
</dbReference>
<feature type="transmembrane region" description="Helical" evidence="6">
    <location>
        <begin position="361"/>
        <end position="383"/>
    </location>
</feature>
<feature type="transmembrane region" description="Helical" evidence="6">
    <location>
        <begin position="12"/>
        <end position="34"/>
    </location>
</feature>
<sequence>MQDNKEEQTWQSLAFIWIGSMISVPGLLLGGTLIAGMSFWTAILTALVGYGVIVIGMIFQGIQSSDLRKPTVQVASQVFGEQGAQKIIAIILAISCLGWFGLQANVAGVAFSQFLALYDIGLPVWVSSLFWGIVMLLSAIFGIKLLSWLNYIAVPFLLVVILYAIVISVTDGGWTAIVNYQPETHMPFLTGVSVTIGSFALGAIIAGDYSQYVRKRSGVAKASIIGVLPAGILMIAAGAIFGVTSETADIISVFTQLGFPVIGVISMLLATWTTNAVNAFSGGIAIVNVFNVPKEKQTIAVAAAGGMGTILAVIGILDYFVPIMNVLSAMIPPVAGVMIASYWIIQKGNPASWYEIPKIHWLGVISWFIGAAVAALPVILEFFPNTPQLLNQPLIGIVISFVIYYAGYQFIEKKSVKRNLDD</sequence>
<feature type="transmembrane region" description="Helical" evidence="6">
    <location>
        <begin position="219"/>
        <end position="241"/>
    </location>
</feature>
<evidence type="ECO:0000256" key="3">
    <source>
        <dbReference type="ARBA" id="ARBA00022692"/>
    </source>
</evidence>
<dbReference type="Proteomes" id="UP000236214">
    <property type="component" value="Unassembled WGS sequence"/>
</dbReference>
<feature type="transmembrane region" description="Helical" evidence="6">
    <location>
        <begin position="83"/>
        <end position="102"/>
    </location>
</feature>
<dbReference type="CDD" id="cd11484">
    <property type="entry name" value="SLC-NCS1sbd_CobB-like"/>
    <property type="match status" value="1"/>
</dbReference>
<keyword evidence="5 6" id="KW-0472">Membrane</keyword>
<evidence type="ECO:0000256" key="2">
    <source>
        <dbReference type="ARBA" id="ARBA00008974"/>
    </source>
</evidence>
<dbReference type="PANTHER" id="PTHR30569:SF0">
    <property type="entry name" value="CYTOSINE PERMEASE"/>
    <property type="match status" value="1"/>
</dbReference>
<evidence type="ECO:0000256" key="4">
    <source>
        <dbReference type="ARBA" id="ARBA00022989"/>
    </source>
</evidence>
<feature type="transmembrane region" description="Helical" evidence="6">
    <location>
        <begin position="40"/>
        <end position="62"/>
    </location>
</feature>
<dbReference type="Pfam" id="PF02133">
    <property type="entry name" value="Transp_cyt_pur"/>
    <property type="match status" value="1"/>
</dbReference>
<evidence type="ECO:0000313" key="7">
    <source>
        <dbReference type="EMBL" id="GBD67647.1"/>
    </source>
</evidence>
<dbReference type="AlphaFoldDB" id="A0A2H6CRM6"/>
<feature type="transmembrane region" description="Helical" evidence="6">
    <location>
        <begin position="323"/>
        <end position="345"/>
    </location>
</feature>